<dbReference type="AlphaFoldDB" id="A0A923PN78"/>
<protein>
    <submittedName>
        <fullName evidence="2">Gliding motility-associated C-terminal domain-containing protein</fullName>
    </submittedName>
</protein>
<gene>
    <name evidence="2" type="ORF">H9S92_09505</name>
</gene>
<organism evidence="2 3">
    <name type="scientific">Neolewinella lacunae</name>
    <dbReference type="NCBI Taxonomy" id="1517758"/>
    <lineage>
        <taxon>Bacteria</taxon>
        <taxon>Pseudomonadati</taxon>
        <taxon>Bacteroidota</taxon>
        <taxon>Saprospiria</taxon>
        <taxon>Saprospirales</taxon>
        <taxon>Lewinellaceae</taxon>
        <taxon>Neolewinella</taxon>
    </lineage>
</organism>
<dbReference type="RefSeq" id="WP_187466475.1">
    <property type="nucleotide sequence ID" value="NZ_JACSIT010000098.1"/>
</dbReference>
<keyword evidence="1" id="KW-0732">Signal</keyword>
<proteinExistence type="predicted"/>
<comment type="caution">
    <text evidence="2">The sequence shown here is derived from an EMBL/GenBank/DDBJ whole genome shotgun (WGS) entry which is preliminary data.</text>
</comment>
<sequence length="589" mass="62461">MRPLLFLIGFLVFTSLAAQVAAPDFLCTRSDAGTEVLRWNNVASGCGPFQATEILTATDRNGPYTLLAALTDPSTTEYADPNPAGQMRFYFLRYRYDCPGQAVINSDTLDNLIPLTPVVQFAGVEGNEIVLSWLPSRSPEVSGYNVLEVTPNSIDFVATVSGATEFRLPFLASDPAPATRQFRLVAIDPCGNDSPQGTIVRPMDLTGAGGTGCGSDITLQIDQAARANYLPATALELFVSVDGAAAVSAGTFPPDATSINYRNANDGEDLAFYVEAVLANGLGRARSTVFRQTVNITQPIRDFPLYGASFEADGSVLLRYAEPASPTALDAFSALLGQSGNRTTEIPLTGTIFGSGGVLTLPTLPAPLAEGETLRLRLADACGREVTTNAVQPVFLSGRALAPGNNLLNWSPLVNNLPGSLSYDIHRAIVADAGAAAGAVFEPIAMDVEGTSYADALDPGQGMACYLIIARFLPASAVPVATQAFRSNVVCVAPPTEVYLPNAFSPSAREAANRVFQPFFSSLPESEGYALLVFDRWGGLLFESQDPTAGWSGDRSGQPLPSGAYLYQLRYRTANGAERLRTGVVNLIR</sequence>
<evidence type="ECO:0000313" key="3">
    <source>
        <dbReference type="Proteomes" id="UP000650081"/>
    </source>
</evidence>
<dbReference type="Proteomes" id="UP000650081">
    <property type="component" value="Unassembled WGS sequence"/>
</dbReference>
<keyword evidence="3" id="KW-1185">Reference proteome</keyword>
<evidence type="ECO:0000256" key="1">
    <source>
        <dbReference type="SAM" id="SignalP"/>
    </source>
</evidence>
<dbReference type="Pfam" id="PF13585">
    <property type="entry name" value="CHU_C"/>
    <property type="match status" value="1"/>
</dbReference>
<feature type="chain" id="PRO_5037196245" evidence="1">
    <location>
        <begin position="18"/>
        <end position="589"/>
    </location>
</feature>
<dbReference type="EMBL" id="JACSIT010000098">
    <property type="protein sequence ID" value="MBC6994399.1"/>
    <property type="molecule type" value="Genomic_DNA"/>
</dbReference>
<accession>A0A923PN78</accession>
<name>A0A923PN78_9BACT</name>
<reference evidence="2" key="1">
    <citation type="submission" date="2020-08" db="EMBL/GenBank/DDBJ databases">
        <title>Lewinella bacteria from marine environments.</title>
        <authorList>
            <person name="Zhong Y."/>
        </authorList>
    </citation>
    <scope>NUCLEOTIDE SEQUENCE</scope>
    <source>
        <strain evidence="2">KCTC 42187</strain>
    </source>
</reference>
<evidence type="ECO:0000313" key="2">
    <source>
        <dbReference type="EMBL" id="MBC6994399.1"/>
    </source>
</evidence>
<feature type="signal peptide" evidence="1">
    <location>
        <begin position="1"/>
        <end position="17"/>
    </location>
</feature>